<dbReference type="Proteomes" id="UP000616885">
    <property type="component" value="Unassembled WGS sequence"/>
</dbReference>
<reference evidence="2" key="1">
    <citation type="submission" date="2020-10" db="EMBL/GenBank/DDBJ databases">
        <title>High-Quality Genome Resource of Clonostachys rosea strain S41 by Oxford Nanopore Long-Read Sequencing.</title>
        <authorList>
            <person name="Wang H."/>
        </authorList>
    </citation>
    <scope>NUCLEOTIDE SEQUENCE</scope>
    <source>
        <strain evidence="2">S41</strain>
    </source>
</reference>
<organism evidence="2 3">
    <name type="scientific">Bionectria ochroleuca</name>
    <name type="common">Gliocladium roseum</name>
    <dbReference type="NCBI Taxonomy" id="29856"/>
    <lineage>
        <taxon>Eukaryota</taxon>
        <taxon>Fungi</taxon>
        <taxon>Dikarya</taxon>
        <taxon>Ascomycota</taxon>
        <taxon>Pezizomycotina</taxon>
        <taxon>Sordariomycetes</taxon>
        <taxon>Hypocreomycetidae</taxon>
        <taxon>Hypocreales</taxon>
        <taxon>Bionectriaceae</taxon>
        <taxon>Clonostachys</taxon>
    </lineage>
</organism>
<evidence type="ECO:0000313" key="2">
    <source>
        <dbReference type="EMBL" id="KAF9757045.1"/>
    </source>
</evidence>
<comment type="caution">
    <text evidence="2">The sequence shown here is derived from an EMBL/GenBank/DDBJ whole genome shotgun (WGS) entry which is preliminary data.</text>
</comment>
<dbReference type="AlphaFoldDB" id="A0A8H7NJW8"/>
<sequence length="142" mass="15758">MRMCEAMSSTRIHATGVYVGDDGGGLYYFAKRDGGEDAERETPSIDEAAMYQRRQHGTLSTNEHERRSADEHGRQRDGENWTSGRHGEWVVGLGCGGWDEMAFPGTVYLPHPMLYSKTCLRVEEHTRAGGGPAPRIEAESGR</sequence>
<proteinExistence type="predicted"/>
<accession>A0A8H7NJW8</accession>
<name>A0A8H7NJW8_BIOOC</name>
<feature type="region of interest" description="Disordered" evidence="1">
    <location>
        <begin position="53"/>
        <end position="85"/>
    </location>
</feature>
<evidence type="ECO:0000313" key="3">
    <source>
        <dbReference type="Proteomes" id="UP000616885"/>
    </source>
</evidence>
<gene>
    <name evidence="2" type="ORF">IM811_007989</name>
</gene>
<dbReference type="EMBL" id="JADCTT010000002">
    <property type="protein sequence ID" value="KAF9757045.1"/>
    <property type="molecule type" value="Genomic_DNA"/>
</dbReference>
<evidence type="ECO:0000256" key="1">
    <source>
        <dbReference type="SAM" id="MobiDB-lite"/>
    </source>
</evidence>
<protein>
    <submittedName>
        <fullName evidence="2">Uncharacterized protein</fullName>
    </submittedName>
</protein>
<feature type="compositionally biased region" description="Basic and acidic residues" evidence="1">
    <location>
        <begin position="62"/>
        <end position="79"/>
    </location>
</feature>